<dbReference type="Gene3D" id="1.20.5.110">
    <property type="match status" value="1"/>
</dbReference>
<dbReference type="PROSITE" id="PS50892">
    <property type="entry name" value="V_SNARE"/>
    <property type="match status" value="1"/>
</dbReference>
<sequence>MATAVSFENQTQSAKIQQLQTDVNGVVVQMKDNLGNIINRGVMLDDLEGKTDDLQHSAEQFQVKSHQIGRKFCMSGNMNHSSGAMGGSGG</sequence>
<protein>
    <recommendedName>
        <fullName evidence="2">V-SNARE coiled-coil homology domain-containing protein</fullName>
    </recommendedName>
</protein>
<dbReference type="Proteomes" id="UP000663829">
    <property type="component" value="Unassembled WGS sequence"/>
</dbReference>
<dbReference type="EMBL" id="CAJOBC010091512">
    <property type="protein sequence ID" value="CAF4401456.1"/>
    <property type="molecule type" value="Genomic_DNA"/>
</dbReference>
<reference evidence="3" key="1">
    <citation type="submission" date="2021-02" db="EMBL/GenBank/DDBJ databases">
        <authorList>
            <person name="Nowell W R."/>
        </authorList>
    </citation>
    <scope>NUCLEOTIDE SEQUENCE</scope>
</reference>
<organism evidence="3 5">
    <name type="scientific">Didymodactylos carnosus</name>
    <dbReference type="NCBI Taxonomy" id="1234261"/>
    <lineage>
        <taxon>Eukaryota</taxon>
        <taxon>Metazoa</taxon>
        <taxon>Spiralia</taxon>
        <taxon>Gnathifera</taxon>
        <taxon>Rotifera</taxon>
        <taxon>Eurotatoria</taxon>
        <taxon>Bdelloidea</taxon>
        <taxon>Philodinida</taxon>
        <taxon>Philodinidae</taxon>
        <taxon>Didymodactylos</taxon>
    </lineage>
</organism>
<dbReference type="OrthoDB" id="190375at2759"/>
<evidence type="ECO:0000313" key="5">
    <source>
        <dbReference type="Proteomes" id="UP000663829"/>
    </source>
</evidence>
<dbReference type="Proteomes" id="UP000681722">
    <property type="component" value="Unassembled WGS sequence"/>
</dbReference>
<keyword evidence="1" id="KW-0175">Coiled coil</keyword>
<dbReference type="SUPFAM" id="SSF58038">
    <property type="entry name" value="SNARE fusion complex"/>
    <property type="match status" value="1"/>
</dbReference>
<feature type="non-terminal residue" evidence="3">
    <location>
        <position position="1"/>
    </location>
</feature>
<comment type="caution">
    <text evidence="3">The sequence shown here is derived from an EMBL/GenBank/DDBJ whole genome shotgun (WGS) entry which is preliminary data.</text>
</comment>
<evidence type="ECO:0000313" key="4">
    <source>
        <dbReference type="EMBL" id="CAF4401456.1"/>
    </source>
</evidence>
<evidence type="ECO:0000259" key="2">
    <source>
        <dbReference type="PROSITE" id="PS50892"/>
    </source>
</evidence>
<dbReference type="AlphaFoldDB" id="A0A815WBJ7"/>
<dbReference type="Pfam" id="PF00957">
    <property type="entry name" value="Synaptobrevin"/>
    <property type="match status" value="1"/>
</dbReference>
<gene>
    <name evidence="3" type="ORF">GPM918_LOCUS38634</name>
    <name evidence="4" type="ORF">SRO942_LOCUS39471</name>
</gene>
<dbReference type="InterPro" id="IPR042855">
    <property type="entry name" value="V_SNARE_CC"/>
</dbReference>
<evidence type="ECO:0000313" key="3">
    <source>
        <dbReference type="EMBL" id="CAF1541126.1"/>
    </source>
</evidence>
<feature type="domain" description="V-SNARE coiled-coil homology" evidence="2">
    <location>
        <begin position="15"/>
        <end position="75"/>
    </location>
</feature>
<evidence type="ECO:0000256" key="1">
    <source>
        <dbReference type="PROSITE-ProRule" id="PRU00290"/>
    </source>
</evidence>
<dbReference type="InterPro" id="IPR016444">
    <property type="entry name" value="Synaptobrevin/VAMP"/>
</dbReference>
<accession>A0A815WBJ7</accession>
<dbReference type="PANTHER" id="PTHR45701">
    <property type="entry name" value="SYNAPTOBREVIN FAMILY MEMBER"/>
    <property type="match status" value="1"/>
</dbReference>
<keyword evidence="5" id="KW-1185">Reference proteome</keyword>
<proteinExistence type="predicted"/>
<name>A0A815WBJ7_9BILA</name>
<dbReference type="EMBL" id="CAJNOQ010025880">
    <property type="protein sequence ID" value="CAF1541126.1"/>
    <property type="molecule type" value="Genomic_DNA"/>
</dbReference>